<protein>
    <recommendedName>
        <fullName evidence="3">mannan endo-1,6-alpha-mannosidase</fullName>
        <ecNumber evidence="3">3.2.1.101</ecNumber>
    </recommendedName>
</protein>
<evidence type="ECO:0000256" key="5">
    <source>
        <dbReference type="ARBA" id="ARBA00022801"/>
    </source>
</evidence>
<dbReference type="GO" id="GO:0009272">
    <property type="term" value="P:fungal-type cell wall biogenesis"/>
    <property type="evidence" value="ECO:0007669"/>
    <property type="project" value="TreeGrafter"/>
</dbReference>
<comment type="similarity">
    <text evidence="2">Belongs to the glycosyl hydrolase 76 family.</text>
</comment>
<dbReference type="EC" id="3.2.1.101" evidence="3"/>
<evidence type="ECO:0000256" key="7">
    <source>
        <dbReference type="ARBA" id="ARBA00023295"/>
    </source>
</evidence>
<dbReference type="GO" id="GO:0016052">
    <property type="term" value="P:carbohydrate catabolic process"/>
    <property type="evidence" value="ECO:0007669"/>
    <property type="project" value="InterPro"/>
</dbReference>
<evidence type="ECO:0000313" key="9">
    <source>
        <dbReference type="Proteomes" id="UP000094236"/>
    </source>
</evidence>
<evidence type="ECO:0000256" key="4">
    <source>
        <dbReference type="ARBA" id="ARBA00022729"/>
    </source>
</evidence>
<organism evidence="8 9">
    <name type="scientific">Pachysolen tannophilus NRRL Y-2460</name>
    <dbReference type="NCBI Taxonomy" id="669874"/>
    <lineage>
        <taxon>Eukaryota</taxon>
        <taxon>Fungi</taxon>
        <taxon>Dikarya</taxon>
        <taxon>Ascomycota</taxon>
        <taxon>Saccharomycotina</taxon>
        <taxon>Pichiomycetes</taxon>
        <taxon>Pachysolenaceae</taxon>
        <taxon>Pachysolen</taxon>
    </lineage>
</organism>
<sequence>MDYYEGDESGGTVGYFSGDSDWWEYGQAFSVLIDHWYYCENNTYESIIYKGLVSQLGTNNDFITKNQSATTGNDDESFWALVALNAYEKNFKEPSDSLSWLDVVVIVFNKLWYRWDSATCNGGIRWQINSTLSGYDYKNSISNGNLFLLGASLYRHTGNDTYLDSAQETWNWVTSVGYVANDSSDVLSVYDGADASDNCTNLNYAEWSYNYGTYLVGAAYLGSDLTNASDVTSEIHLSNKRKRSSNLNFDKRSDSQSYWNDITKNIWGGCETFFNSTNSIMYERTCQGTKTCNDDERCFKSIFTRYLYMALVLDDSLIDSIGPYLEKSAEGAAQSCSGGSDGITCGLNWFYDGWDGYYGLEEQMNALEIMISLLAL</sequence>
<dbReference type="InterPro" id="IPR005198">
    <property type="entry name" value="Glyco_hydro_76"/>
</dbReference>
<dbReference type="AlphaFoldDB" id="A0A1E4TNR1"/>
<dbReference type="GO" id="GO:0008496">
    <property type="term" value="F:mannan endo-1,6-alpha-mannosidase activity"/>
    <property type="evidence" value="ECO:0007669"/>
    <property type="project" value="UniProtKB-EC"/>
</dbReference>
<proteinExistence type="inferred from homology"/>
<name>A0A1E4TNR1_PACTA</name>
<dbReference type="SUPFAM" id="SSF48208">
    <property type="entry name" value="Six-hairpin glycosidases"/>
    <property type="match status" value="1"/>
</dbReference>
<keyword evidence="6" id="KW-0325">Glycoprotein</keyword>
<dbReference type="InterPro" id="IPR014480">
    <property type="entry name" value="Mannan-1_6-alpha_mannosidase"/>
</dbReference>
<accession>A0A1E4TNR1</accession>
<dbReference type="PANTHER" id="PTHR12145">
    <property type="entry name" value="MANNAN ENDO-1,6-ALPHA-MANNOSIDASE DCW1"/>
    <property type="match status" value="1"/>
</dbReference>
<gene>
    <name evidence="8" type="ORF">PACTADRAFT_51975</name>
</gene>
<dbReference type="EMBL" id="KV454018">
    <property type="protein sequence ID" value="ODV93377.1"/>
    <property type="molecule type" value="Genomic_DNA"/>
</dbReference>
<evidence type="ECO:0000256" key="1">
    <source>
        <dbReference type="ARBA" id="ARBA00001452"/>
    </source>
</evidence>
<evidence type="ECO:0000256" key="3">
    <source>
        <dbReference type="ARBA" id="ARBA00012350"/>
    </source>
</evidence>
<dbReference type="Proteomes" id="UP000094236">
    <property type="component" value="Unassembled WGS sequence"/>
</dbReference>
<comment type="catalytic activity">
    <reaction evidence="1">
        <text>Random hydrolysis of (1-&gt;6)-alpha-D-mannosidic linkages in unbranched (1-&gt;6)-mannans.</text>
        <dbReference type="EC" id="3.2.1.101"/>
    </reaction>
</comment>
<evidence type="ECO:0000256" key="2">
    <source>
        <dbReference type="ARBA" id="ARBA00009699"/>
    </source>
</evidence>
<reference evidence="9" key="1">
    <citation type="submission" date="2016-05" db="EMBL/GenBank/DDBJ databases">
        <title>Comparative genomics of biotechnologically important yeasts.</title>
        <authorList>
            <consortium name="DOE Joint Genome Institute"/>
            <person name="Riley R."/>
            <person name="Haridas S."/>
            <person name="Wolfe K.H."/>
            <person name="Lopes M.R."/>
            <person name="Hittinger C.T."/>
            <person name="Goker M."/>
            <person name="Salamov A."/>
            <person name="Wisecaver J."/>
            <person name="Long T.M."/>
            <person name="Aerts A.L."/>
            <person name="Barry K."/>
            <person name="Choi C."/>
            <person name="Clum A."/>
            <person name="Coughlan A.Y."/>
            <person name="Deshpande S."/>
            <person name="Douglass A.P."/>
            <person name="Hanson S.J."/>
            <person name="Klenk H.-P."/>
            <person name="Labutti K."/>
            <person name="Lapidus A."/>
            <person name="Lindquist E."/>
            <person name="Lipzen A."/>
            <person name="Meier-Kolthoff J.P."/>
            <person name="Ohm R.A."/>
            <person name="Otillar R.P."/>
            <person name="Pangilinan J."/>
            <person name="Peng Y."/>
            <person name="Rokas A."/>
            <person name="Rosa C.A."/>
            <person name="Scheuner C."/>
            <person name="Sibirny A.A."/>
            <person name="Slot J.C."/>
            <person name="Stielow J.B."/>
            <person name="Sun H."/>
            <person name="Kurtzman C.P."/>
            <person name="Blackwell M."/>
            <person name="Grigoriev I.V."/>
            <person name="Jeffries T.W."/>
        </authorList>
    </citation>
    <scope>NUCLEOTIDE SEQUENCE [LARGE SCALE GENOMIC DNA]</scope>
    <source>
        <strain evidence="9">NRRL Y-2460</strain>
    </source>
</reference>
<dbReference type="Pfam" id="PF03663">
    <property type="entry name" value="Glyco_hydro_76"/>
    <property type="match status" value="2"/>
</dbReference>
<keyword evidence="4" id="KW-0732">Signal</keyword>
<dbReference type="InterPro" id="IPR008928">
    <property type="entry name" value="6-hairpin_glycosidase_sf"/>
</dbReference>
<dbReference type="PANTHER" id="PTHR12145:SF36">
    <property type="entry name" value="MANNAN ENDO-1,6-ALPHA-MANNOSIDASE DCW1"/>
    <property type="match status" value="1"/>
</dbReference>
<evidence type="ECO:0000256" key="6">
    <source>
        <dbReference type="ARBA" id="ARBA00023180"/>
    </source>
</evidence>
<dbReference type="STRING" id="669874.A0A1E4TNR1"/>
<keyword evidence="7" id="KW-0326">Glycosidase</keyword>
<dbReference type="OrthoDB" id="4187847at2759"/>
<keyword evidence="5" id="KW-0378">Hydrolase</keyword>
<keyword evidence="9" id="KW-1185">Reference proteome</keyword>
<dbReference type="Gene3D" id="1.50.10.20">
    <property type="match status" value="1"/>
</dbReference>
<evidence type="ECO:0000313" key="8">
    <source>
        <dbReference type="EMBL" id="ODV93377.1"/>
    </source>
</evidence>